<dbReference type="EMBL" id="FQXG01000009">
    <property type="protein sequence ID" value="SHI19004.1"/>
    <property type="molecule type" value="Genomic_DNA"/>
</dbReference>
<dbReference type="NCBIfam" id="NF003840">
    <property type="entry name" value="PRK05421.1-2"/>
    <property type="match status" value="1"/>
</dbReference>
<organism evidence="2 3">
    <name type="scientific">Ferrimonas marina</name>
    <dbReference type="NCBI Taxonomy" id="299255"/>
    <lineage>
        <taxon>Bacteria</taxon>
        <taxon>Pseudomonadati</taxon>
        <taxon>Pseudomonadota</taxon>
        <taxon>Gammaproteobacteria</taxon>
        <taxon>Alteromonadales</taxon>
        <taxon>Ferrimonadaceae</taxon>
        <taxon>Ferrimonas</taxon>
    </lineage>
</organism>
<dbReference type="InterPro" id="IPR036691">
    <property type="entry name" value="Endo/exonu/phosph_ase_sf"/>
</dbReference>
<protein>
    <submittedName>
        <fullName evidence="2">Uncharacterized conserved protein YafD, endonuclease/exonuclease/phosphatase (EEP) superfamily</fullName>
    </submittedName>
</protein>
<name>A0A1M5Z4E4_9GAMM</name>
<dbReference type="PROSITE" id="PS51257">
    <property type="entry name" value="PROKAR_LIPOPROTEIN"/>
    <property type="match status" value="1"/>
</dbReference>
<dbReference type="STRING" id="299255.SAMN02745129_4612"/>
<proteinExistence type="predicted"/>
<dbReference type="GO" id="GO:0004519">
    <property type="term" value="F:endonuclease activity"/>
    <property type="evidence" value="ECO:0007669"/>
    <property type="project" value="UniProtKB-KW"/>
</dbReference>
<evidence type="ECO:0000313" key="3">
    <source>
        <dbReference type="Proteomes" id="UP000184268"/>
    </source>
</evidence>
<evidence type="ECO:0000313" key="2">
    <source>
        <dbReference type="EMBL" id="SHI19004.1"/>
    </source>
</evidence>
<evidence type="ECO:0000259" key="1">
    <source>
        <dbReference type="Pfam" id="PF03372"/>
    </source>
</evidence>
<keyword evidence="2" id="KW-0540">Nuclease</keyword>
<keyword evidence="2" id="KW-0255">Endonuclease</keyword>
<keyword evidence="2" id="KW-0269">Exonuclease</keyword>
<dbReference type="OrthoDB" id="9793162at2"/>
<dbReference type="NCBIfam" id="NF003842">
    <property type="entry name" value="PRK05421.1-4"/>
    <property type="match status" value="1"/>
</dbReference>
<dbReference type="Pfam" id="PF03372">
    <property type="entry name" value="Exo_endo_phos"/>
    <property type="match status" value="1"/>
</dbReference>
<sequence>MLRPLLPVALALTLAGCPYTPVAEAVRHQPDPMAPALADEIVLLNWNIFKQVNNPEWQQEFRSLHAQFQPDLITLQEANLGPAHLAVAERHGYVFGPNLVLDEKQRSGVLTAANVNPSRYQTFLSDAREPLLSTAKVFVLTEYPIEQREETLMVVNIHAINFVSATTYNTQLFQLEQAVREHQGPLILSGDFNSWSGARQRQLTAMATSLGLQPVDFGDKLSATFMGQPLDHVLYSPHLEADLAWIGHEFESSDHYPMVVRFRIRDDAQQAQ</sequence>
<reference evidence="2 3" key="1">
    <citation type="submission" date="2016-11" db="EMBL/GenBank/DDBJ databases">
        <authorList>
            <person name="Jaros S."/>
            <person name="Januszkiewicz K."/>
            <person name="Wedrychowicz H."/>
        </authorList>
    </citation>
    <scope>NUCLEOTIDE SEQUENCE [LARGE SCALE GENOMIC DNA]</scope>
    <source>
        <strain evidence="2 3">DSM 16917</strain>
    </source>
</reference>
<dbReference type="GO" id="GO:0004527">
    <property type="term" value="F:exonuclease activity"/>
    <property type="evidence" value="ECO:0007669"/>
    <property type="project" value="UniProtKB-KW"/>
</dbReference>
<feature type="domain" description="Endonuclease/exonuclease/phosphatase" evidence="1">
    <location>
        <begin position="45"/>
        <end position="255"/>
    </location>
</feature>
<keyword evidence="3" id="KW-1185">Reference proteome</keyword>
<dbReference type="Gene3D" id="3.60.10.10">
    <property type="entry name" value="Endonuclease/exonuclease/phosphatase"/>
    <property type="match status" value="1"/>
</dbReference>
<dbReference type="SUPFAM" id="SSF56219">
    <property type="entry name" value="DNase I-like"/>
    <property type="match status" value="1"/>
</dbReference>
<dbReference type="Proteomes" id="UP000184268">
    <property type="component" value="Unassembled WGS sequence"/>
</dbReference>
<keyword evidence="2" id="KW-0378">Hydrolase</keyword>
<dbReference type="AlphaFoldDB" id="A0A1M5Z4E4"/>
<accession>A0A1M5Z4E4</accession>
<gene>
    <name evidence="2" type="ORF">SAMN02745129_4612</name>
</gene>
<dbReference type="InterPro" id="IPR005135">
    <property type="entry name" value="Endo/exonuclease/phosphatase"/>
</dbReference>
<dbReference type="RefSeq" id="WP_067661854.1">
    <property type="nucleotide sequence ID" value="NZ_FQXG01000009.1"/>
</dbReference>